<name>A0A7G9YWX0_9EURY</name>
<dbReference type="Gene3D" id="3.10.20.860">
    <property type="match status" value="1"/>
</dbReference>
<organism evidence="1">
    <name type="scientific">Candidatus Methanophagaceae archaeon ANME-1 ERB6</name>
    <dbReference type="NCBI Taxonomy" id="2759912"/>
    <lineage>
        <taxon>Archaea</taxon>
        <taxon>Methanobacteriati</taxon>
        <taxon>Methanobacteriota</taxon>
        <taxon>Stenosarchaea group</taxon>
        <taxon>Methanomicrobia</taxon>
        <taxon>Candidatus Methanophagales</taxon>
        <taxon>Candidatus Methanophagaceae</taxon>
    </lineage>
</organism>
<dbReference type="AlphaFoldDB" id="A0A7G9YWX0"/>
<gene>
    <name evidence="1" type="ORF">CGEPLDJD_00024</name>
</gene>
<dbReference type="NCBIfam" id="TIGR03831">
    <property type="entry name" value="YgiT_finger"/>
    <property type="match status" value="1"/>
</dbReference>
<sequence>MEPCSLCGGEMEVKKVEVIKKVAGKVVVVKDVPAWVCKQCGERYYLIDTVERINEILREVSEEKVKVQKIFAAELNFKAAIPG</sequence>
<dbReference type="InterPro" id="IPR022453">
    <property type="entry name" value="Znf_MqsA-type"/>
</dbReference>
<proteinExistence type="predicted"/>
<reference evidence="1" key="1">
    <citation type="submission" date="2020-06" db="EMBL/GenBank/DDBJ databases">
        <title>Unique genomic features of the anaerobic methanotrophic archaea.</title>
        <authorList>
            <person name="Chadwick G.L."/>
            <person name="Skennerton C.T."/>
            <person name="Laso-Perez R."/>
            <person name="Leu A.O."/>
            <person name="Speth D.R."/>
            <person name="Yu H."/>
            <person name="Morgan-Lang C."/>
            <person name="Hatzenpichler R."/>
            <person name="Goudeau D."/>
            <person name="Malmstrom R."/>
            <person name="Brazelton W.J."/>
            <person name="Woyke T."/>
            <person name="Hallam S.J."/>
            <person name="Tyson G.W."/>
            <person name="Wegener G."/>
            <person name="Boetius A."/>
            <person name="Orphan V."/>
        </authorList>
    </citation>
    <scope>NUCLEOTIDE SEQUENCE</scope>
</reference>
<evidence type="ECO:0008006" key="2">
    <source>
        <dbReference type="Google" id="ProtNLM"/>
    </source>
</evidence>
<protein>
    <recommendedName>
        <fullName evidence="2">YgiT-type zinc finger domain-containing protein</fullName>
    </recommendedName>
</protein>
<accession>A0A7G9YWX0</accession>
<evidence type="ECO:0000313" key="1">
    <source>
        <dbReference type="EMBL" id="QNO52504.1"/>
    </source>
</evidence>
<dbReference type="EMBL" id="MT631512">
    <property type="protein sequence ID" value="QNO52504.1"/>
    <property type="molecule type" value="Genomic_DNA"/>
</dbReference>